<gene>
    <name evidence="5" type="ORF">JQX11_21275</name>
</gene>
<dbReference type="EMBL" id="JAFEUC010000010">
    <property type="protein sequence ID" value="MBM7078860.1"/>
    <property type="molecule type" value="Genomic_DNA"/>
</dbReference>
<dbReference type="InterPro" id="IPR036390">
    <property type="entry name" value="WH_DNA-bd_sf"/>
</dbReference>
<keyword evidence="3" id="KW-0804">Transcription</keyword>
<dbReference type="Pfam" id="PF00392">
    <property type="entry name" value="GntR"/>
    <property type="match status" value="1"/>
</dbReference>
<evidence type="ECO:0000256" key="1">
    <source>
        <dbReference type="ARBA" id="ARBA00023015"/>
    </source>
</evidence>
<sequence>MSTGSRRCTKGPHVTMDDEAISARGRTAAPGATSPARSRGRLADEVYDTLLGQLMSLRIEPGSRVTIDVLARELGVSQTPIRDALNRMEAEGLVVRVPHAGYRIPPQITRQRFEDMLEVRLLLEPAAARRSAERASLSQVAGLRRMLEEMAELEGGVGPTAYGAFGLRDAAFHDLVARSAENQVIRETLARLHSHVHLFRLHHDTQVTHLAMAEHEDVVAAIAARDPDAAAYAMRRHILRSGERFRRLFDEIKDGDTLTVRS</sequence>
<evidence type="ECO:0000256" key="2">
    <source>
        <dbReference type="ARBA" id="ARBA00023125"/>
    </source>
</evidence>
<name>A0ABS2IX21_9ACTN</name>
<accession>A0ABS2IX21</accession>
<dbReference type="InterPro" id="IPR008920">
    <property type="entry name" value="TF_FadR/GntR_C"/>
</dbReference>
<dbReference type="SUPFAM" id="SSF46785">
    <property type="entry name" value="Winged helix' DNA-binding domain"/>
    <property type="match status" value="1"/>
</dbReference>
<evidence type="ECO:0000259" key="4">
    <source>
        <dbReference type="PROSITE" id="PS50949"/>
    </source>
</evidence>
<keyword evidence="1" id="KW-0805">Transcription regulation</keyword>
<reference evidence="5 6" key="1">
    <citation type="submission" date="2021-02" db="EMBL/GenBank/DDBJ databases">
        <authorList>
            <person name="Ra J.-S."/>
        </authorList>
    </citation>
    <scope>NUCLEOTIDE SEQUENCE [LARGE SCALE GENOMIC DNA]</scope>
    <source>
        <strain evidence="5 6">MMS20-R1-14</strain>
    </source>
</reference>
<proteinExistence type="predicted"/>
<keyword evidence="6" id="KW-1185">Reference proteome</keyword>
<dbReference type="SMART" id="SM00895">
    <property type="entry name" value="FCD"/>
    <property type="match status" value="1"/>
</dbReference>
<feature type="domain" description="HTH gntR-type" evidence="4">
    <location>
        <begin position="40"/>
        <end position="107"/>
    </location>
</feature>
<protein>
    <submittedName>
        <fullName evidence="5">GntR family transcriptional regulator</fullName>
    </submittedName>
</protein>
<dbReference type="Gene3D" id="1.20.120.530">
    <property type="entry name" value="GntR ligand-binding domain-like"/>
    <property type="match status" value="1"/>
</dbReference>
<evidence type="ECO:0000313" key="6">
    <source>
        <dbReference type="Proteomes" id="UP001518872"/>
    </source>
</evidence>
<dbReference type="InterPro" id="IPR011711">
    <property type="entry name" value="GntR_C"/>
</dbReference>
<dbReference type="Gene3D" id="1.10.10.10">
    <property type="entry name" value="Winged helix-like DNA-binding domain superfamily/Winged helix DNA-binding domain"/>
    <property type="match status" value="1"/>
</dbReference>
<dbReference type="PANTHER" id="PTHR43537">
    <property type="entry name" value="TRANSCRIPTIONAL REGULATOR, GNTR FAMILY"/>
    <property type="match status" value="1"/>
</dbReference>
<comment type="caution">
    <text evidence="5">The sequence shown here is derived from an EMBL/GenBank/DDBJ whole genome shotgun (WGS) entry which is preliminary data.</text>
</comment>
<dbReference type="SUPFAM" id="SSF48008">
    <property type="entry name" value="GntR ligand-binding domain-like"/>
    <property type="match status" value="1"/>
</dbReference>
<dbReference type="InterPro" id="IPR000524">
    <property type="entry name" value="Tscrpt_reg_HTH_GntR"/>
</dbReference>
<organism evidence="5 6">
    <name type="scientific">Micromonospora humida</name>
    <dbReference type="NCBI Taxonomy" id="2809018"/>
    <lineage>
        <taxon>Bacteria</taxon>
        <taxon>Bacillati</taxon>
        <taxon>Actinomycetota</taxon>
        <taxon>Actinomycetes</taxon>
        <taxon>Micromonosporales</taxon>
        <taxon>Micromonosporaceae</taxon>
        <taxon>Micromonospora</taxon>
    </lineage>
</organism>
<dbReference type="PANTHER" id="PTHR43537:SF24">
    <property type="entry name" value="GLUCONATE OPERON TRANSCRIPTIONAL REPRESSOR"/>
    <property type="match status" value="1"/>
</dbReference>
<dbReference type="PROSITE" id="PS50949">
    <property type="entry name" value="HTH_GNTR"/>
    <property type="match status" value="1"/>
</dbReference>
<dbReference type="SMART" id="SM00345">
    <property type="entry name" value="HTH_GNTR"/>
    <property type="match status" value="1"/>
</dbReference>
<keyword evidence="2" id="KW-0238">DNA-binding</keyword>
<evidence type="ECO:0000256" key="3">
    <source>
        <dbReference type="ARBA" id="ARBA00023163"/>
    </source>
</evidence>
<dbReference type="InterPro" id="IPR036388">
    <property type="entry name" value="WH-like_DNA-bd_sf"/>
</dbReference>
<dbReference type="Proteomes" id="UP001518872">
    <property type="component" value="Unassembled WGS sequence"/>
</dbReference>
<dbReference type="Pfam" id="PF07729">
    <property type="entry name" value="FCD"/>
    <property type="match status" value="1"/>
</dbReference>
<evidence type="ECO:0000313" key="5">
    <source>
        <dbReference type="EMBL" id="MBM7078860.1"/>
    </source>
</evidence>